<dbReference type="InterPro" id="IPR036890">
    <property type="entry name" value="HATPase_C_sf"/>
</dbReference>
<dbReference type="GO" id="GO:0005524">
    <property type="term" value="F:ATP binding"/>
    <property type="evidence" value="ECO:0007669"/>
    <property type="project" value="UniProtKB-KW"/>
</dbReference>
<evidence type="ECO:0000313" key="2">
    <source>
        <dbReference type="EMBL" id="MEO9246374.1"/>
    </source>
</evidence>
<evidence type="ECO:0000313" key="3">
    <source>
        <dbReference type="Proteomes" id="UP001484097"/>
    </source>
</evidence>
<keyword evidence="2" id="KW-0067">ATP-binding</keyword>
<dbReference type="Pfam" id="PF13581">
    <property type="entry name" value="HATPase_c_2"/>
    <property type="match status" value="1"/>
</dbReference>
<dbReference type="Gene3D" id="3.30.565.10">
    <property type="entry name" value="Histidine kinase-like ATPase, C-terminal domain"/>
    <property type="match status" value="1"/>
</dbReference>
<keyword evidence="3" id="KW-1185">Reference proteome</keyword>
<comment type="caution">
    <text evidence="2">The sequence shown here is derived from an EMBL/GenBank/DDBJ whole genome shotgun (WGS) entry which is preliminary data.</text>
</comment>
<keyword evidence="2" id="KW-0547">Nucleotide-binding</keyword>
<feature type="domain" description="Histidine kinase/HSP90-like ATPase" evidence="1">
    <location>
        <begin position="8"/>
        <end position="123"/>
    </location>
</feature>
<dbReference type="RefSeq" id="WP_309809239.1">
    <property type="nucleotide sequence ID" value="NZ_JBDXMX010000001.1"/>
</dbReference>
<organism evidence="2 3">
    <name type="scientific">Citricoccus nitrophenolicus</name>
    <dbReference type="NCBI Taxonomy" id="863575"/>
    <lineage>
        <taxon>Bacteria</taxon>
        <taxon>Bacillati</taxon>
        <taxon>Actinomycetota</taxon>
        <taxon>Actinomycetes</taxon>
        <taxon>Micrococcales</taxon>
        <taxon>Micrococcaceae</taxon>
        <taxon>Citricoccus</taxon>
    </lineage>
</organism>
<proteinExistence type="predicted"/>
<dbReference type="InterPro" id="IPR003594">
    <property type="entry name" value="HATPase_dom"/>
</dbReference>
<evidence type="ECO:0000259" key="1">
    <source>
        <dbReference type="Pfam" id="PF13581"/>
    </source>
</evidence>
<sequence>MPAITLRLPAEPETVEAVLDQLGHLWARAEHVPFPDRMAFDLAVIETVSNTIQHGVADPGPLELGVELDAGDSELQATIVEYDAATPEVWPEAPRALDAEIMDAAQQHLTESGRGLALIRTLVTLGFERVGPHNVWRLCRQTGV</sequence>
<dbReference type="EMBL" id="JBDXMX010000001">
    <property type="protein sequence ID" value="MEO9246374.1"/>
    <property type="molecule type" value="Genomic_DNA"/>
</dbReference>
<accession>A0ABV0IDX9</accession>
<dbReference type="Proteomes" id="UP001484097">
    <property type="component" value="Unassembled WGS sequence"/>
</dbReference>
<name>A0ABV0IDX9_9MICC</name>
<reference evidence="2 3" key="1">
    <citation type="submission" date="2024-05" db="EMBL/GenBank/DDBJ databases">
        <authorList>
            <person name="Yi C."/>
        </authorList>
    </citation>
    <scope>NUCLEOTIDE SEQUENCE [LARGE SCALE GENOMIC DNA]</scope>
    <source>
        <strain evidence="2 3">XS13</strain>
    </source>
</reference>
<gene>
    <name evidence="2" type="ORF">ABDK96_01595</name>
</gene>
<dbReference type="CDD" id="cd16936">
    <property type="entry name" value="HATPase_RsbW-like"/>
    <property type="match status" value="1"/>
</dbReference>
<protein>
    <submittedName>
        <fullName evidence="2">ATP-binding protein</fullName>
    </submittedName>
</protein>